<dbReference type="SMART" id="SM00382">
    <property type="entry name" value="AAA"/>
    <property type="match status" value="1"/>
</dbReference>
<dbReference type="InterPro" id="IPR027417">
    <property type="entry name" value="P-loop_NTPase"/>
</dbReference>
<dbReference type="Gene3D" id="3.40.50.300">
    <property type="entry name" value="P-loop containing nucleotide triphosphate hydrolases"/>
    <property type="match status" value="1"/>
</dbReference>
<comment type="similarity">
    <text evidence="1">Belongs to the ABC transporter superfamily.</text>
</comment>
<proteinExistence type="inferred from homology"/>
<dbReference type="KEGG" id="cpf:CPF_1193"/>
<accession>A0A0H2YUV5</accession>
<keyword evidence="4 6" id="KW-0067">ATP-binding</keyword>
<dbReference type="AlphaFoldDB" id="A0A0H2YUV5"/>
<dbReference type="GO" id="GO:0016887">
    <property type="term" value="F:ATP hydrolysis activity"/>
    <property type="evidence" value="ECO:0007669"/>
    <property type="project" value="InterPro"/>
</dbReference>
<dbReference type="EMBL" id="CP000246">
    <property type="protein sequence ID" value="ABG84895.1"/>
    <property type="molecule type" value="Genomic_DNA"/>
</dbReference>
<evidence type="ECO:0000256" key="1">
    <source>
        <dbReference type="ARBA" id="ARBA00005417"/>
    </source>
</evidence>
<name>A0A0H2YUV5_CLOP1</name>
<dbReference type="InterPro" id="IPR017871">
    <property type="entry name" value="ABC_transporter-like_CS"/>
</dbReference>
<dbReference type="Pfam" id="PF00005">
    <property type="entry name" value="ABC_tran"/>
    <property type="match status" value="1"/>
</dbReference>
<dbReference type="Proteomes" id="UP000001823">
    <property type="component" value="Chromosome"/>
</dbReference>
<dbReference type="RefSeq" id="WP_003456219.1">
    <property type="nucleotide sequence ID" value="NC_008261.1"/>
</dbReference>
<sequence length="306" mass="34375">MGNIISIRNLNKNYGKKNIIDNLSMNLKKGDIYGLVGKNGAGKTTLIRIILSLANYDSGEIELFGEIDEKKKLYEHKKIGNIIETPSFYSFLTAKQNLEYYRIQRGIVGEKSIDEILEMVGLGDVGNKKFKKFSLGMKQRLGLALALLGEPELLILDEPTNGMDPMGIKEVREVLINLNKKNGVTILVSSHILGELSQLANCYGFLKDGKIIEEISSEELNEKCRNHLLIKVDDCKKAAVILEKVLDNNSYEVLPDRFIKIYNKLDEPQLINRALVESGVEVYSLERVGVNLEDYFVDLIGGEYNA</sequence>
<keyword evidence="7" id="KW-1185">Reference proteome</keyword>
<dbReference type="PROSITE" id="PS50893">
    <property type="entry name" value="ABC_TRANSPORTER_2"/>
    <property type="match status" value="1"/>
</dbReference>
<reference evidence="6 7" key="1">
    <citation type="journal article" date="2006" name="Genome Res.">
        <title>Skewed genomic variability in strains of the toxigenic bacterial pathogen, Clostridium perfringens.</title>
        <authorList>
            <person name="Myers G.S."/>
            <person name="Rasko D.A."/>
            <person name="Cheung J.K."/>
            <person name="Ravel J."/>
            <person name="Seshadri R."/>
            <person name="Deboy R.T."/>
            <person name="Ren Q."/>
            <person name="Varga J."/>
            <person name="Awad M.M."/>
            <person name="Brinkac L.M."/>
            <person name="Daugherty S.C."/>
            <person name="Haft D.H."/>
            <person name="Dodson R.J."/>
            <person name="Madupu R."/>
            <person name="Nelson W.C."/>
            <person name="Rosovitz M.J."/>
            <person name="Sullivan S.A."/>
            <person name="Khouri H."/>
            <person name="Dimitrov G.I."/>
            <person name="Watkins K.L."/>
            <person name="Mulligan S."/>
            <person name="Benton J."/>
            <person name="Radune D."/>
            <person name="Fisher D.J."/>
            <person name="Atkins H.S."/>
            <person name="Hiscox T."/>
            <person name="Jost B.H."/>
            <person name="Billington S.J."/>
            <person name="Songer J.G."/>
            <person name="McClane B.A."/>
            <person name="Titball R.W."/>
            <person name="Rood J.I."/>
            <person name="Melville S.B."/>
            <person name="Paulsen I.T."/>
        </authorList>
    </citation>
    <scope>NUCLEOTIDE SEQUENCE [LARGE SCALE GENOMIC DNA]</scope>
    <source>
        <strain evidence="7">ATCC 13124 / DSM 756 / JCM 1290 / NCIMB 6125 / NCTC 8237 / S 107 / Type A</strain>
    </source>
</reference>
<feature type="domain" description="ABC transporter" evidence="5">
    <location>
        <begin position="5"/>
        <end position="233"/>
    </location>
</feature>
<dbReference type="PANTHER" id="PTHR43335:SF8">
    <property type="entry name" value="ABC TRANSPORTER, ATP-BINDING PROTEIN"/>
    <property type="match status" value="1"/>
</dbReference>
<dbReference type="STRING" id="195103.CPF_1193"/>
<dbReference type="InterPro" id="IPR003439">
    <property type="entry name" value="ABC_transporter-like_ATP-bd"/>
</dbReference>
<dbReference type="PaxDb" id="195103-CPF_1193"/>
<protein>
    <submittedName>
        <fullName evidence="6">Bacitracin ABC transporter, ATP-binding protein</fullName>
    </submittedName>
</protein>
<dbReference type="PANTHER" id="PTHR43335">
    <property type="entry name" value="ABC TRANSPORTER, ATP-BINDING PROTEIN"/>
    <property type="match status" value="1"/>
</dbReference>
<keyword evidence="3" id="KW-0547">Nucleotide-binding</keyword>
<dbReference type="eggNOG" id="COG1131">
    <property type="taxonomic scope" value="Bacteria"/>
</dbReference>
<dbReference type="InterPro" id="IPR003593">
    <property type="entry name" value="AAA+_ATPase"/>
</dbReference>
<dbReference type="GO" id="GO:0005524">
    <property type="term" value="F:ATP binding"/>
    <property type="evidence" value="ECO:0007669"/>
    <property type="project" value="UniProtKB-KW"/>
</dbReference>
<dbReference type="HOGENOM" id="CLU_000604_1_2_9"/>
<evidence type="ECO:0000259" key="5">
    <source>
        <dbReference type="PROSITE" id="PS50893"/>
    </source>
</evidence>
<dbReference type="PROSITE" id="PS00211">
    <property type="entry name" value="ABC_TRANSPORTER_1"/>
    <property type="match status" value="1"/>
</dbReference>
<evidence type="ECO:0000313" key="6">
    <source>
        <dbReference type="EMBL" id="ABG84895.1"/>
    </source>
</evidence>
<keyword evidence="2" id="KW-0813">Transport</keyword>
<evidence type="ECO:0000256" key="3">
    <source>
        <dbReference type="ARBA" id="ARBA00022741"/>
    </source>
</evidence>
<evidence type="ECO:0000256" key="4">
    <source>
        <dbReference type="ARBA" id="ARBA00022840"/>
    </source>
</evidence>
<organism evidence="6 7">
    <name type="scientific">Clostridium perfringens (strain ATCC 13124 / DSM 756 / JCM 1290 / NCIMB 6125 / NCTC 8237 / Type A)</name>
    <dbReference type="NCBI Taxonomy" id="195103"/>
    <lineage>
        <taxon>Bacteria</taxon>
        <taxon>Bacillati</taxon>
        <taxon>Bacillota</taxon>
        <taxon>Clostridia</taxon>
        <taxon>Eubacteriales</taxon>
        <taxon>Clostridiaceae</taxon>
        <taxon>Clostridium</taxon>
    </lineage>
</organism>
<dbReference type="SUPFAM" id="SSF52540">
    <property type="entry name" value="P-loop containing nucleoside triphosphate hydrolases"/>
    <property type="match status" value="1"/>
</dbReference>
<dbReference type="GeneID" id="93002529"/>
<gene>
    <name evidence="6" type="ordered locus">CPF_1193</name>
</gene>
<evidence type="ECO:0000313" key="7">
    <source>
        <dbReference type="Proteomes" id="UP000001823"/>
    </source>
</evidence>
<evidence type="ECO:0000256" key="2">
    <source>
        <dbReference type="ARBA" id="ARBA00022448"/>
    </source>
</evidence>